<dbReference type="Gene3D" id="1.20.58.2150">
    <property type="match status" value="1"/>
</dbReference>
<dbReference type="eggNOG" id="ENOG502Z7KK">
    <property type="taxonomic scope" value="Bacteria"/>
</dbReference>
<organism evidence="3 4">
    <name type="scientific">Thermophagus xiamenensis</name>
    <dbReference type="NCBI Taxonomy" id="385682"/>
    <lineage>
        <taxon>Bacteria</taxon>
        <taxon>Pseudomonadati</taxon>
        <taxon>Bacteroidota</taxon>
        <taxon>Bacteroidia</taxon>
        <taxon>Marinilabiliales</taxon>
        <taxon>Marinilabiliaceae</taxon>
        <taxon>Thermophagus</taxon>
    </lineage>
</organism>
<evidence type="ECO:0000313" key="4">
    <source>
        <dbReference type="Proteomes" id="UP000181976"/>
    </source>
</evidence>
<dbReference type="PANTHER" id="PTHR37842">
    <property type="match status" value="1"/>
</dbReference>
<dbReference type="Pfam" id="PF15979">
    <property type="entry name" value="Glyco_hydro_115"/>
    <property type="match status" value="1"/>
</dbReference>
<keyword evidence="4" id="KW-1185">Reference proteome</keyword>
<reference evidence="3 4" key="1">
    <citation type="submission" date="2016-10" db="EMBL/GenBank/DDBJ databases">
        <authorList>
            <person name="de Groot N.N."/>
        </authorList>
    </citation>
    <scope>NUCLEOTIDE SEQUENCE [LARGE SCALE GENOMIC DNA]</scope>
    <source>
        <strain evidence="3 4">DSM 19012</strain>
    </source>
</reference>
<evidence type="ECO:0000313" key="3">
    <source>
        <dbReference type="EMBL" id="SFE84825.1"/>
    </source>
</evidence>
<dbReference type="GO" id="GO:0016787">
    <property type="term" value="F:hydrolase activity"/>
    <property type="evidence" value="ECO:0007669"/>
    <property type="project" value="UniProtKB-KW"/>
</dbReference>
<dbReference type="SUPFAM" id="SSF55545">
    <property type="entry name" value="beta-N-acetylhexosaminidase-like domain"/>
    <property type="match status" value="1"/>
</dbReference>
<dbReference type="Gene3D" id="2.60.120.1620">
    <property type="match status" value="1"/>
</dbReference>
<dbReference type="Gene3D" id="3.30.379.10">
    <property type="entry name" value="Chitobiase/beta-hexosaminidase domain 2-like"/>
    <property type="match status" value="1"/>
</dbReference>
<dbReference type="InterPro" id="IPR029018">
    <property type="entry name" value="Hex-like_dom2"/>
</dbReference>
<dbReference type="InParanoid" id="A0A1I2DW41"/>
<dbReference type="InterPro" id="IPR031924">
    <property type="entry name" value="GH115"/>
</dbReference>
<dbReference type="AlphaFoldDB" id="A0A1I2DW41"/>
<proteinExistence type="predicted"/>
<gene>
    <name evidence="3" type="ORF">SAMN05444380_12054</name>
</gene>
<protein>
    <submittedName>
        <fullName evidence="3">Glycosyl hydrolase family 115</fullName>
    </submittedName>
</protein>
<name>A0A1I2DW41_9BACT</name>
<dbReference type="InterPro" id="IPR041437">
    <property type="entry name" value="GH115_C"/>
</dbReference>
<sequence length="983" mass="112621">MERFKLKKIGMQKRLLFQSITILALNAILICCFSNRKNDVFVVASQSENCDLVVDSLEDTLVHTAAQIFADDVFKISGYRPGIKTVSGSDYQIRIGTLGVNSDFDKECKIVGINIEELQLQWEGYVLKMVSNGPEKSTLWVVGSDARGTSYGLMELSKRIGVSPWYWWADVVPEKREEIVLPGDLYQKDAPKVKFRGIFLNDEDWGLQPWAAKTFEPETGDIGPKTYEKIFELLLRLKANAIWPAMHPCTRAFFTYPENIKMARKYGIWVGSSHCEPMLRNNVDEWHRWNPSAGDRGPWNFDENPEQITEYWKQRVETAAPYDAIYTVGMRGIHDGSMPGGRNIEEKVEILGRVMDTQRQLLSAITGREITTIPQIFCPYKEVLRLYKEGADIPEDVTIMWADDNHGYIRQLSNHEERMRPGGAGVYYHISYWGRPHDYLWLESIPVSLIWEEMNKAYQTNSKNVWIVNVGDIKPNEIGMSFFLEMAWDPDQFDPETLDCYYTRFAESQFGREYADEIGEVLRQYFRLGFSRKPEHMGWNGVYPNTPVQDPELSLFFNGDEVQQRIEAYDRLEQKVESLYAQMPERLKDAFYQLVGYKVIGASNMNKKHLYAFKSRIYAAQGRLSANEYAKRAKEAFEKIKKATIFYNDSISKGKWKYMMTFNPRKLPVFDMPATGSSAPVASMAGGIIPEGYLNPVDSSVNGVSLPVFNGYTNRRYFVDVFNAGVEPLTWSAETDQPWIQLSKKSGRTTTEERVWVSVNWNKVNAKNTLRATIKFKVNNNIYPVIVKAVKPDWLERDEHVFIEDNGIIAIEAEHFSDQVSSAKGEWKIIQGLGRSGDAMGTFPVTALPFNLGNLNEAASLAYDFYLSTEGEIALRFYCLPNQPINDDYQLRFAVSLDGGDPVVVNAALEKEMNEHNREWKNNVLRAVTIKESKLFIQEKGKHRLEIKMIDPGVVIDKIEIRTEKSFGESYMGAKETLAERYE</sequence>
<dbReference type="EMBL" id="FONA01000020">
    <property type="protein sequence ID" value="SFE84825.1"/>
    <property type="molecule type" value="Genomic_DNA"/>
</dbReference>
<dbReference type="InterPro" id="IPR042301">
    <property type="entry name" value="GH115_sf"/>
</dbReference>
<dbReference type="GO" id="GO:0005975">
    <property type="term" value="P:carbohydrate metabolic process"/>
    <property type="evidence" value="ECO:0007669"/>
    <property type="project" value="UniProtKB-ARBA"/>
</dbReference>
<dbReference type="PANTHER" id="PTHR37842:SF2">
    <property type="entry name" value="GYLCOSYL HYDROLASE 115 C-TERMINAL DOMAIN-CONTAINING PROTEIN"/>
    <property type="match status" value="1"/>
</dbReference>
<evidence type="ECO:0000259" key="2">
    <source>
        <dbReference type="Pfam" id="PF17829"/>
    </source>
</evidence>
<dbReference type="Gene3D" id="3.20.20.520">
    <property type="entry name" value="Glycosyl hydrolase family 115"/>
    <property type="match status" value="1"/>
</dbReference>
<accession>A0A1I2DW41</accession>
<keyword evidence="1 3" id="KW-0378">Hydrolase</keyword>
<dbReference type="Pfam" id="PF17829">
    <property type="entry name" value="GH115_C"/>
    <property type="match status" value="1"/>
</dbReference>
<evidence type="ECO:0000256" key="1">
    <source>
        <dbReference type="ARBA" id="ARBA00022801"/>
    </source>
</evidence>
<feature type="domain" description="Gylcosyl hydrolase 115 C-terminal" evidence="2">
    <location>
        <begin position="801"/>
        <end position="976"/>
    </location>
</feature>
<dbReference type="STRING" id="385682.SAMN05444380_12054"/>
<dbReference type="Proteomes" id="UP000181976">
    <property type="component" value="Unassembled WGS sequence"/>
</dbReference>